<comment type="caution">
    <text evidence="2">Lacks conserved residue(s) required for the propagation of feature annotation.</text>
</comment>
<dbReference type="Pfam" id="PF00431">
    <property type="entry name" value="CUB"/>
    <property type="match status" value="1"/>
</dbReference>
<sequence>MHCGFVFILFMGISLVVNAVKNDKCGGNIRISSASYLTSPGYPMSYAPSQRCTWVISAPGPHQRILINFNPHFDLEDRECK</sequence>
<feature type="disulfide bond" evidence="2">
    <location>
        <begin position="25"/>
        <end position="52"/>
    </location>
</feature>
<evidence type="ECO:0000313" key="5">
    <source>
        <dbReference type="EMBL" id="TWW71232.1"/>
    </source>
</evidence>
<dbReference type="EMBL" id="RHFK02000009">
    <property type="protein sequence ID" value="TWW71232.1"/>
    <property type="molecule type" value="Genomic_DNA"/>
</dbReference>
<dbReference type="PANTHER" id="PTHR24255">
    <property type="entry name" value="COMPLEMENT COMPONENT 1, S SUBCOMPONENT-RELATED"/>
    <property type="match status" value="1"/>
</dbReference>
<keyword evidence="1 2" id="KW-1015">Disulfide bond</keyword>
<evidence type="ECO:0000256" key="3">
    <source>
        <dbReference type="SAM" id="SignalP"/>
    </source>
</evidence>
<dbReference type="GO" id="GO:0004252">
    <property type="term" value="F:serine-type endopeptidase activity"/>
    <property type="evidence" value="ECO:0007669"/>
    <property type="project" value="TreeGrafter"/>
</dbReference>
<keyword evidence="3" id="KW-0732">Signal</keyword>
<feature type="chain" id="PRO_5022680665" evidence="3">
    <location>
        <begin position="20"/>
        <end position="81"/>
    </location>
</feature>
<dbReference type="Gene3D" id="2.60.120.290">
    <property type="entry name" value="Spermadhesin, CUB domain"/>
    <property type="match status" value="1"/>
</dbReference>
<accession>A0A5C6NUS4</accession>
<evidence type="ECO:0000313" key="6">
    <source>
        <dbReference type="Proteomes" id="UP000324091"/>
    </source>
</evidence>
<protein>
    <submittedName>
        <fullName evidence="5">Neuropilin-1a</fullName>
    </submittedName>
</protein>
<feature type="signal peptide" evidence="3">
    <location>
        <begin position="1"/>
        <end position="19"/>
    </location>
</feature>
<gene>
    <name evidence="5" type="ORF">D4764_17G0007150</name>
</gene>
<evidence type="ECO:0000259" key="4">
    <source>
        <dbReference type="PROSITE" id="PS01180"/>
    </source>
</evidence>
<proteinExistence type="predicted"/>
<dbReference type="InterPro" id="IPR000859">
    <property type="entry name" value="CUB_dom"/>
</dbReference>
<comment type="caution">
    <text evidence="5">The sequence shown here is derived from an EMBL/GenBank/DDBJ whole genome shotgun (WGS) entry which is preliminary data.</text>
</comment>
<name>A0A5C6NUS4_9TELE</name>
<feature type="domain" description="CUB" evidence="4">
    <location>
        <begin position="25"/>
        <end position="81"/>
    </location>
</feature>
<keyword evidence="6" id="KW-1185">Reference proteome</keyword>
<dbReference type="CDD" id="cd00041">
    <property type="entry name" value="CUB"/>
    <property type="match status" value="1"/>
</dbReference>
<dbReference type="PANTHER" id="PTHR24255:SF31">
    <property type="entry name" value="CUBILIN-LIKE PROTEIN"/>
    <property type="match status" value="1"/>
</dbReference>
<evidence type="ECO:0000256" key="1">
    <source>
        <dbReference type="ARBA" id="ARBA00023157"/>
    </source>
</evidence>
<evidence type="ECO:0000256" key="2">
    <source>
        <dbReference type="PROSITE-ProRule" id="PRU00059"/>
    </source>
</evidence>
<organism evidence="5 6">
    <name type="scientific">Takifugu flavidus</name>
    <name type="common">sansaifugu</name>
    <dbReference type="NCBI Taxonomy" id="433684"/>
    <lineage>
        <taxon>Eukaryota</taxon>
        <taxon>Metazoa</taxon>
        <taxon>Chordata</taxon>
        <taxon>Craniata</taxon>
        <taxon>Vertebrata</taxon>
        <taxon>Euteleostomi</taxon>
        <taxon>Actinopterygii</taxon>
        <taxon>Neopterygii</taxon>
        <taxon>Teleostei</taxon>
        <taxon>Neoteleostei</taxon>
        <taxon>Acanthomorphata</taxon>
        <taxon>Eupercaria</taxon>
        <taxon>Tetraodontiformes</taxon>
        <taxon>Tetradontoidea</taxon>
        <taxon>Tetraodontidae</taxon>
        <taxon>Takifugu</taxon>
    </lineage>
</organism>
<dbReference type="SUPFAM" id="SSF49854">
    <property type="entry name" value="Spermadhesin, CUB domain"/>
    <property type="match status" value="1"/>
</dbReference>
<dbReference type="GO" id="GO:0005615">
    <property type="term" value="C:extracellular space"/>
    <property type="evidence" value="ECO:0007669"/>
    <property type="project" value="TreeGrafter"/>
</dbReference>
<dbReference type="PROSITE" id="PS01180">
    <property type="entry name" value="CUB"/>
    <property type="match status" value="1"/>
</dbReference>
<dbReference type="Proteomes" id="UP000324091">
    <property type="component" value="Chromosome 17"/>
</dbReference>
<dbReference type="InterPro" id="IPR035914">
    <property type="entry name" value="Sperma_CUB_dom_sf"/>
</dbReference>
<reference evidence="5 6" key="1">
    <citation type="submission" date="2019-04" db="EMBL/GenBank/DDBJ databases">
        <title>Chromosome genome assembly for Takifugu flavidus.</title>
        <authorList>
            <person name="Xiao S."/>
        </authorList>
    </citation>
    <scope>NUCLEOTIDE SEQUENCE [LARGE SCALE GENOMIC DNA]</scope>
    <source>
        <strain evidence="5">HTHZ2018</strain>
        <tissue evidence="5">Muscle</tissue>
    </source>
</reference>
<dbReference type="AlphaFoldDB" id="A0A5C6NUS4"/>